<accession>A0AA40FCJ4</accession>
<dbReference type="InterPro" id="IPR000618">
    <property type="entry name" value="Insect_cuticle"/>
</dbReference>
<reference evidence="4" key="1">
    <citation type="submission" date="2021-10" db="EMBL/GenBank/DDBJ databases">
        <title>Melipona bicolor Genome sequencing and assembly.</title>
        <authorList>
            <person name="Araujo N.S."/>
            <person name="Arias M.C."/>
        </authorList>
    </citation>
    <scope>NUCLEOTIDE SEQUENCE</scope>
    <source>
        <strain evidence="4">USP_2M_L1-L4_2017</strain>
        <tissue evidence="4">Whole body</tissue>
    </source>
</reference>
<dbReference type="InterPro" id="IPR050468">
    <property type="entry name" value="Cuticle_Struct_Prot"/>
</dbReference>
<keyword evidence="5" id="KW-1185">Reference proteome</keyword>
<sequence length="135" mass="14433">MILSIDISLPIETNQYTHLNKMNAVGITIEIIVLAALVAVAVAAPPAVVPQQVVLVKETPSDNVGLGGYNYGFQLSDGQAREETAELVGGGTDGQFLRVRGSFSFVDPHTNVAYTVNYVADENGFHPEGEHLPRV</sequence>
<evidence type="ECO:0000256" key="3">
    <source>
        <dbReference type="SAM" id="Phobius"/>
    </source>
</evidence>
<dbReference type="GO" id="GO:0008010">
    <property type="term" value="F:structural constituent of chitin-based larval cuticle"/>
    <property type="evidence" value="ECO:0007669"/>
    <property type="project" value="TreeGrafter"/>
</dbReference>
<dbReference type="Proteomes" id="UP001177670">
    <property type="component" value="Unassembled WGS sequence"/>
</dbReference>
<gene>
    <name evidence="4" type="ORF">K0M31_019002</name>
</gene>
<keyword evidence="3" id="KW-0472">Membrane</keyword>
<proteinExistence type="predicted"/>
<dbReference type="GO" id="GO:0062129">
    <property type="term" value="C:chitin-based extracellular matrix"/>
    <property type="evidence" value="ECO:0007669"/>
    <property type="project" value="TreeGrafter"/>
</dbReference>
<evidence type="ECO:0008006" key="6">
    <source>
        <dbReference type="Google" id="ProtNLM"/>
    </source>
</evidence>
<organism evidence="4 5">
    <name type="scientific">Melipona bicolor</name>
    <dbReference type="NCBI Taxonomy" id="60889"/>
    <lineage>
        <taxon>Eukaryota</taxon>
        <taxon>Metazoa</taxon>
        <taxon>Ecdysozoa</taxon>
        <taxon>Arthropoda</taxon>
        <taxon>Hexapoda</taxon>
        <taxon>Insecta</taxon>
        <taxon>Pterygota</taxon>
        <taxon>Neoptera</taxon>
        <taxon>Endopterygota</taxon>
        <taxon>Hymenoptera</taxon>
        <taxon>Apocrita</taxon>
        <taxon>Aculeata</taxon>
        <taxon>Apoidea</taxon>
        <taxon>Anthophila</taxon>
        <taxon>Apidae</taxon>
        <taxon>Melipona</taxon>
    </lineage>
</organism>
<protein>
    <recommendedName>
        <fullName evidence="6">Flexible cuticle protein 12</fullName>
    </recommendedName>
</protein>
<dbReference type="EMBL" id="JAHYIQ010000072">
    <property type="protein sequence ID" value="KAK1116470.1"/>
    <property type="molecule type" value="Genomic_DNA"/>
</dbReference>
<evidence type="ECO:0000313" key="4">
    <source>
        <dbReference type="EMBL" id="KAK1116470.1"/>
    </source>
</evidence>
<dbReference type="PANTHER" id="PTHR10380">
    <property type="entry name" value="CUTICLE PROTEIN"/>
    <property type="match status" value="1"/>
</dbReference>
<keyword evidence="3" id="KW-1133">Transmembrane helix</keyword>
<evidence type="ECO:0000256" key="2">
    <source>
        <dbReference type="PROSITE-ProRule" id="PRU00497"/>
    </source>
</evidence>
<evidence type="ECO:0000256" key="1">
    <source>
        <dbReference type="ARBA" id="ARBA00022460"/>
    </source>
</evidence>
<dbReference type="AlphaFoldDB" id="A0AA40FCJ4"/>
<evidence type="ECO:0000313" key="5">
    <source>
        <dbReference type="Proteomes" id="UP001177670"/>
    </source>
</evidence>
<keyword evidence="1 2" id="KW-0193">Cuticle</keyword>
<dbReference type="Pfam" id="PF00379">
    <property type="entry name" value="Chitin_bind_4"/>
    <property type="match status" value="1"/>
</dbReference>
<keyword evidence="3" id="KW-0812">Transmembrane</keyword>
<feature type="transmembrane region" description="Helical" evidence="3">
    <location>
        <begin position="24"/>
        <end position="44"/>
    </location>
</feature>
<dbReference type="PANTHER" id="PTHR10380:SF218">
    <property type="entry name" value="ADULT CUTICLE PROTEIN 65AA-RELATED"/>
    <property type="match status" value="1"/>
</dbReference>
<comment type="caution">
    <text evidence="4">The sequence shown here is derived from an EMBL/GenBank/DDBJ whole genome shotgun (WGS) entry which is preliminary data.</text>
</comment>
<name>A0AA40FCJ4_9HYME</name>
<dbReference type="PROSITE" id="PS51155">
    <property type="entry name" value="CHIT_BIND_RR_2"/>
    <property type="match status" value="1"/>
</dbReference>